<keyword evidence="3" id="KW-1185">Reference proteome</keyword>
<comment type="caution">
    <text evidence="2">The sequence shown here is derived from an EMBL/GenBank/DDBJ whole genome shotgun (WGS) entry which is preliminary data.</text>
</comment>
<evidence type="ECO:0000256" key="1">
    <source>
        <dbReference type="SAM" id="Phobius"/>
    </source>
</evidence>
<keyword evidence="1" id="KW-0472">Membrane</keyword>
<dbReference type="EMBL" id="SOBT01000008">
    <property type="protein sequence ID" value="TDU31021.1"/>
    <property type="molecule type" value="Genomic_DNA"/>
</dbReference>
<organism evidence="2 3">
    <name type="scientific">Panacagrimonas perspica</name>
    <dbReference type="NCBI Taxonomy" id="381431"/>
    <lineage>
        <taxon>Bacteria</taxon>
        <taxon>Pseudomonadati</taxon>
        <taxon>Pseudomonadota</taxon>
        <taxon>Gammaproteobacteria</taxon>
        <taxon>Nevskiales</taxon>
        <taxon>Nevskiaceae</taxon>
        <taxon>Panacagrimonas</taxon>
    </lineage>
</organism>
<keyword evidence="1" id="KW-0812">Transmembrane</keyword>
<dbReference type="Proteomes" id="UP000295341">
    <property type="component" value="Unassembled WGS sequence"/>
</dbReference>
<feature type="transmembrane region" description="Helical" evidence="1">
    <location>
        <begin position="6"/>
        <end position="26"/>
    </location>
</feature>
<name>A0A4R7PBZ3_9GAMM</name>
<accession>A0A4R7PBZ3</accession>
<evidence type="ECO:0000313" key="3">
    <source>
        <dbReference type="Proteomes" id="UP000295341"/>
    </source>
</evidence>
<proteinExistence type="predicted"/>
<protein>
    <submittedName>
        <fullName evidence="2">Uncharacterized protein</fullName>
    </submittedName>
</protein>
<reference evidence="2 3" key="1">
    <citation type="submission" date="2019-03" db="EMBL/GenBank/DDBJ databases">
        <title>Genomic Encyclopedia of Type Strains, Phase IV (KMG-IV): sequencing the most valuable type-strain genomes for metagenomic binning, comparative biology and taxonomic classification.</title>
        <authorList>
            <person name="Goeker M."/>
        </authorList>
    </citation>
    <scope>NUCLEOTIDE SEQUENCE [LARGE SCALE GENOMIC DNA]</scope>
    <source>
        <strain evidence="2 3">DSM 26377</strain>
    </source>
</reference>
<evidence type="ECO:0000313" key="2">
    <source>
        <dbReference type="EMBL" id="TDU31021.1"/>
    </source>
</evidence>
<sequence length="53" mass="5818">MRIEGFVSLMVCVMLLFVLSFCVAALTREIRVMVPDGKSASQQPHSQQAAPSH</sequence>
<dbReference type="AlphaFoldDB" id="A0A4R7PBZ3"/>
<dbReference type="RefSeq" id="WP_246051477.1">
    <property type="nucleotide sequence ID" value="NZ_MWIN01000022.1"/>
</dbReference>
<gene>
    <name evidence="2" type="ORF">DFR24_0379</name>
</gene>
<keyword evidence="1" id="KW-1133">Transmembrane helix</keyword>